<organism evidence="2 3">
    <name type="scientific">Clunio marinus</name>
    <dbReference type="NCBI Taxonomy" id="568069"/>
    <lineage>
        <taxon>Eukaryota</taxon>
        <taxon>Metazoa</taxon>
        <taxon>Ecdysozoa</taxon>
        <taxon>Arthropoda</taxon>
        <taxon>Hexapoda</taxon>
        <taxon>Insecta</taxon>
        <taxon>Pterygota</taxon>
        <taxon>Neoptera</taxon>
        <taxon>Endopterygota</taxon>
        <taxon>Diptera</taxon>
        <taxon>Nematocera</taxon>
        <taxon>Chironomoidea</taxon>
        <taxon>Chironomidae</taxon>
        <taxon>Clunio</taxon>
    </lineage>
</organism>
<feature type="transmembrane region" description="Helical" evidence="1">
    <location>
        <begin position="84"/>
        <end position="106"/>
    </location>
</feature>
<keyword evidence="1" id="KW-0472">Membrane</keyword>
<keyword evidence="3" id="KW-1185">Reference proteome</keyword>
<feature type="transmembrane region" description="Helical" evidence="1">
    <location>
        <begin position="118"/>
        <end position="140"/>
    </location>
</feature>
<protein>
    <submittedName>
        <fullName evidence="2">CLUMA_CG000359, isoform A</fullName>
    </submittedName>
</protein>
<dbReference type="AlphaFoldDB" id="A0A1J1HEE4"/>
<feature type="transmembrane region" description="Helical" evidence="1">
    <location>
        <begin position="160"/>
        <end position="185"/>
    </location>
</feature>
<proteinExistence type="predicted"/>
<dbReference type="OrthoDB" id="10499884at2759"/>
<feature type="transmembrane region" description="Helical" evidence="1">
    <location>
        <begin position="20"/>
        <end position="42"/>
    </location>
</feature>
<dbReference type="EMBL" id="CVRI01000001">
    <property type="protein sequence ID" value="CRK86203.1"/>
    <property type="molecule type" value="Genomic_DNA"/>
</dbReference>
<accession>A0A1J1HEE4</accession>
<name>A0A1J1HEE4_9DIPT</name>
<gene>
    <name evidence="2" type="ORF">CLUMA_CG000359</name>
</gene>
<evidence type="ECO:0000256" key="1">
    <source>
        <dbReference type="SAM" id="Phobius"/>
    </source>
</evidence>
<dbReference type="Proteomes" id="UP000183832">
    <property type="component" value="Unassembled WGS sequence"/>
</dbReference>
<keyword evidence="1" id="KW-1133">Transmembrane helix</keyword>
<sequence>MPCLSTFCCGYGLRSGGSFIGYFSILVYIKLLILCLIFLGIIKYRIDESEGNNSWSIINQISNLIRVRSNIYTLEASLQELKTYGTVLIVYLVFLLFGILCASFLITGARLRKPSYLWWWLIYQGVFILVTAGIVILFIYMKDEKYGFLSYLKNYFIRLLITIFLIIYISFVVLVIYFWLAVLSLHTYLKKHKVKAKTSVAESQVDLTKDIRTDNMSTSSNSIQMIPINIPSIDTEEVLKKIMKFAGTSELLNKY</sequence>
<keyword evidence="1" id="KW-0812">Transmembrane</keyword>
<evidence type="ECO:0000313" key="2">
    <source>
        <dbReference type="EMBL" id="CRK86203.1"/>
    </source>
</evidence>
<dbReference type="PANTHER" id="PTHR36694:SF11">
    <property type="entry name" value="LP21121P-RELATED"/>
    <property type="match status" value="1"/>
</dbReference>
<dbReference type="PANTHER" id="PTHR36694">
    <property type="entry name" value="PASIFLORA 1, ISOFORM A-RELATED"/>
    <property type="match status" value="1"/>
</dbReference>
<evidence type="ECO:0000313" key="3">
    <source>
        <dbReference type="Proteomes" id="UP000183832"/>
    </source>
</evidence>
<reference evidence="2 3" key="1">
    <citation type="submission" date="2015-04" db="EMBL/GenBank/DDBJ databases">
        <authorList>
            <person name="Syromyatnikov M.Y."/>
            <person name="Popov V.N."/>
        </authorList>
    </citation>
    <scope>NUCLEOTIDE SEQUENCE [LARGE SCALE GENOMIC DNA]</scope>
</reference>